<evidence type="ECO:0000256" key="1">
    <source>
        <dbReference type="SAM" id="MobiDB-lite"/>
    </source>
</evidence>
<evidence type="ECO:0000313" key="2">
    <source>
        <dbReference type="EMBL" id="KAK1902246.1"/>
    </source>
</evidence>
<keyword evidence="3" id="KW-1185">Reference proteome</keyword>
<name>A0AAD9CJH8_DISEL</name>
<evidence type="ECO:0000313" key="3">
    <source>
        <dbReference type="Proteomes" id="UP001228049"/>
    </source>
</evidence>
<organism evidence="2 3">
    <name type="scientific">Dissostichus eleginoides</name>
    <name type="common">Patagonian toothfish</name>
    <name type="synonym">Dissostichus amissus</name>
    <dbReference type="NCBI Taxonomy" id="100907"/>
    <lineage>
        <taxon>Eukaryota</taxon>
        <taxon>Metazoa</taxon>
        <taxon>Chordata</taxon>
        <taxon>Craniata</taxon>
        <taxon>Vertebrata</taxon>
        <taxon>Euteleostomi</taxon>
        <taxon>Actinopterygii</taxon>
        <taxon>Neopterygii</taxon>
        <taxon>Teleostei</taxon>
        <taxon>Neoteleostei</taxon>
        <taxon>Acanthomorphata</taxon>
        <taxon>Eupercaria</taxon>
        <taxon>Perciformes</taxon>
        <taxon>Notothenioidei</taxon>
        <taxon>Nototheniidae</taxon>
        <taxon>Dissostichus</taxon>
    </lineage>
</organism>
<dbReference type="EMBL" id="JASDAP010000006">
    <property type="protein sequence ID" value="KAK1902246.1"/>
    <property type="molecule type" value="Genomic_DNA"/>
</dbReference>
<proteinExistence type="predicted"/>
<feature type="compositionally biased region" description="Basic residues" evidence="1">
    <location>
        <begin position="1"/>
        <end position="10"/>
    </location>
</feature>
<comment type="caution">
    <text evidence="2">The sequence shown here is derived from an EMBL/GenBank/DDBJ whole genome shotgun (WGS) entry which is preliminary data.</text>
</comment>
<sequence length="287" mass="32413">MPKKERIQKKKEKERQETAKSSTSLNAWLKPSTSSNTQERTDNSNVESVTPEKAVEISQATLERQGEALEATPDTEPKDDQEIPVSVEEEEATGGETVDNVEFEEAIEEGDVEETNCDIDLSTAYTVVDGVMDTLSNLRTEEQFGKLFKSATEKAEAAGISIPTVPPGQQRQRRVPAKYRQSTNAATESHCFQSVEDYYRGKVYYFLRRGAEVENRAQDFSCLFSKHIHHEGDIKNTKRQQWTEYLSNTDKNLCNNSSVNSNSGEVLLQAQAGERHTQKPMHRREAF</sequence>
<feature type="region of interest" description="Disordered" evidence="1">
    <location>
        <begin position="1"/>
        <end position="97"/>
    </location>
</feature>
<accession>A0AAD9CJH8</accession>
<dbReference type="Proteomes" id="UP001228049">
    <property type="component" value="Unassembled WGS sequence"/>
</dbReference>
<dbReference type="AlphaFoldDB" id="A0AAD9CJH8"/>
<gene>
    <name evidence="2" type="ORF">KUDE01_005210</name>
</gene>
<reference evidence="2" key="1">
    <citation type="submission" date="2023-04" db="EMBL/GenBank/DDBJ databases">
        <title>Chromosome-level genome of Chaenocephalus aceratus.</title>
        <authorList>
            <person name="Park H."/>
        </authorList>
    </citation>
    <scope>NUCLEOTIDE SEQUENCE</scope>
    <source>
        <strain evidence="2">DE</strain>
        <tissue evidence="2">Muscle</tissue>
    </source>
</reference>
<feature type="compositionally biased region" description="Acidic residues" evidence="1">
    <location>
        <begin position="87"/>
        <end position="97"/>
    </location>
</feature>
<feature type="compositionally biased region" description="Polar residues" evidence="1">
    <location>
        <begin position="19"/>
        <end position="48"/>
    </location>
</feature>
<protein>
    <submittedName>
        <fullName evidence="2">Recombination protein RecR</fullName>
    </submittedName>
</protein>